<evidence type="ECO:0000256" key="7">
    <source>
        <dbReference type="SAM" id="Coils"/>
    </source>
</evidence>
<evidence type="ECO:0000256" key="6">
    <source>
        <dbReference type="ARBA" id="ARBA00023136"/>
    </source>
</evidence>
<feature type="domain" description="CSC1/OSCA1-like N-terminal transmembrane" evidence="10">
    <location>
        <begin position="44"/>
        <end position="183"/>
    </location>
</feature>
<dbReference type="Proteomes" id="UP000644660">
    <property type="component" value="Unassembled WGS sequence"/>
</dbReference>
<evidence type="ECO:0000256" key="1">
    <source>
        <dbReference type="ARBA" id="ARBA00004141"/>
    </source>
</evidence>
<dbReference type="PANTHER" id="PTHR13018">
    <property type="entry name" value="PROBABLE MEMBRANE PROTEIN DUF221-RELATED"/>
    <property type="match status" value="1"/>
</dbReference>
<feature type="transmembrane region" description="Helical" evidence="8">
    <location>
        <begin position="494"/>
        <end position="514"/>
    </location>
</feature>
<dbReference type="RefSeq" id="XP_041404150.1">
    <property type="nucleotide sequence ID" value="XM_041548216.1"/>
</dbReference>
<evidence type="ECO:0000256" key="5">
    <source>
        <dbReference type="ARBA" id="ARBA00022989"/>
    </source>
</evidence>
<dbReference type="GO" id="GO:0005227">
    <property type="term" value="F:calcium-activated cation channel activity"/>
    <property type="evidence" value="ECO:0007669"/>
    <property type="project" value="InterPro"/>
</dbReference>
<evidence type="ECO:0000256" key="2">
    <source>
        <dbReference type="ARBA" id="ARBA00007779"/>
    </source>
</evidence>
<evidence type="ECO:0000313" key="11">
    <source>
        <dbReference type="EMBL" id="CAB4252111.1"/>
    </source>
</evidence>
<gene>
    <name evidence="11" type="ORF">KABA2_01S06248</name>
</gene>
<evidence type="ECO:0000256" key="8">
    <source>
        <dbReference type="SAM" id="Phobius"/>
    </source>
</evidence>
<feature type="transmembrane region" description="Helical" evidence="8">
    <location>
        <begin position="534"/>
        <end position="556"/>
    </location>
</feature>
<feature type="domain" description="CSC1/OSCA1-like 7TM region" evidence="9">
    <location>
        <begin position="439"/>
        <end position="714"/>
    </location>
</feature>
<keyword evidence="6 8" id="KW-0472">Membrane</keyword>
<dbReference type="GO" id="GO:0005886">
    <property type="term" value="C:plasma membrane"/>
    <property type="evidence" value="ECO:0007669"/>
    <property type="project" value="TreeGrafter"/>
</dbReference>
<feature type="transmembrane region" description="Helical" evidence="8">
    <location>
        <begin position="720"/>
        <end position="741"/>
    </location>
</feature>
<evidence type="ECO:0000256" key="3">
    <source>
        <dbReference type="ARBA" id="ARBA00022448"/>
    </source>
</evidence>
<dbReference type="InterPro" id="IPR003864">
    <property type="entry name" value="CSC1/OSCA1-like_7TM"/>
</dbReference>
<feature type="transmembrane region" description="Helical" evidence="8">
    <location>
        <begin position="628"/>
        <end position="649"/>
    </location>
</feature>
<keyword evidence="12" id="KW-1185">Reference proteome</keyword>
<comment type="subcellular location">
    <subcellularLocation>
        <location evidence="1">Membrane</location>
        <topology evidence="1">Multi-pass membrane protein</topology>
    </subcellularLocation>
</comment>
<keyword evidence="7" id="KW-0175">Coiled coil</keyword>
<dbReference type="AlphaFoldDB" id="A0A8H2VBA3"/>
<accession>A0A8H2VBA3</accession>
<proteinExistence type="inferred from homology"/>
<name>A0A8H2VBA3_9SACH</name>
<feature type="coiled-coil region" evidence="7">
    <location>
        <begin position="343"/>
        <end position="380"/>
    </location>
</feature>
<comment type="caution">
    <text evidence="11">The sequence shown here is derived from an EMBL/GenBank/DDBJ whole genome shotgun (WGS) entry which is preliminary data.</text>
</comment>
<evidence type="ECO:0000313" key="12">
    <source>
        <dbReference type="Proteomes" id="UP000644660"/>
    </source>
</evidence>
<evidence type="ECO:0000256" key="4">
    <source>
        <dbReference type="ARBA" id="ARBA00022692"/>
    </source>
</evidence>
<dbReference type="GeneID" id="64855232"/>
<feature type="transmembrane region" description="Helical" evidence="8">
    <location>
        <begin position="48"/>
        <end position="69"/>
    </location>
</feature>
<keyword evidence="4 8" id="KW-0812">Transmembrane</keyword>
<feature type="transmembrane region" description="Helical" evidence="8">
    <location>
        <begin position="696"/>
        <end position="714"/>
    </location>
</feature>
<organism evidence="11 12">
    <name type="scientific">Maudiozyma barnettii</name>
    <dbReference type="NCBI Taxonomy" id="61262"/>
    <lineage>
        <taxon>Eukaryota</taxon>
        <taxon>Fungi</taxon>
        <taxon>Dikarya</taxon>
        <taxon>Ascomycota</taxon>
        <taxon>Saccharomycotina</taxon>
        <taxon>Saccharomycetes</taxon>
        <taxon>Saccharomycetales</taxon>
        <taxon>Saccharomycetaceae</taxon>
        <taxon>Maudiozyma</taxon>
    </lineage>
</organism>
<dbReference type="Pfam" id="PF13967">
    <property type="entry name" value="RSN1_TM"/>
    <property type="match status" value="1"/>
</dbReference>
<feature type="transmembrane region" description="Helical" evidence="8">
    <location>
        <begin position="162"/>
        <end position="181"/>
    </location>
</feature>
<dbReference type="InterPro" id="IPR032880">
    <property type="entry name" value="CSC1/OSCA1-like_N"/>
</dbReference>
<dbReference type="Pfam" id="PF02714">
    <property type="entry name" value="RSN1_7TM"/>
    <property type="match status" value="1"/>
</dbReference>
<sequence length="828" mass="97858">MFNCNNSTKYQNNTYYTNGLIKTILDSRISSMVSTSKEITIESFFRTFILSIIFLVIELIIFLIMRVLYKDIYRSKNMLHSERSIELPFFKFFMKRCSDFNDMTDLDGYLLLRFLKFLSFYFFTISLVHLPILLPLHYYYNNNMLGFSLDKFNVSNIHGKKMVIHLTLCLFDAIWFHFLILKESKIIFSIRKKRILQSKFSSILFIENINNTFLKNYQSLGNGYRVKDICEIHKDTRELYKTWNKVYRLEKYIERITLDIITEVYFEHRSKCFSLCEKRTTFFNFTFKFLKYIVYQKNYVLFKLRTSVVRLKCLLQICKYDNKVYNPINQNIELPSKFISNRYEQLEIALKIYNNTVVLLKKQNEKIEQEQRKNNSEREYVPKDAFVEFGSPKEAHAISLILSKNNVAFVSQVTLNPNPCDIQWLSVIYSNLIYKEIMRILSVIISISIVIGWVIPIAFVGFFAHIPYITVTFLQPLSFRIFKSKFIRDGIENILPLVTLIFLTELVPYVFRILSKLKGCRTGSEIEKDVQTWLFVFLFVHLFLVVTASSGISLVIDRLINNPNSIPIILAHELPKSSSFFCSFIMLRGISYFGGNILRIKDLLIQIIYYSFINYSPHIRINRIKNSLFFNWGSIYPLFSVLGCIGIVYGIISPIILPISCISLSLVYFSFKYLFEYQYTKKNHSDTFGELYQRTLLQLYVGIYFMEFCLLGLFVLSDSYRLALCTFCLFIATLICNIYVWKSMLRPILFHSDDHEQNTYIHNDDHQSTLDSYRSPMKRKTKMYGEIWLPTYRAESVIKEITVMEKKYGIMINTNKAFFDDCGNLHFR</sequence>
<feature type="transmembrane region" description="Helical" evidence="8">
    <location>
        <begin position="440"/>
        <end position="459"/>
    </location>
</feature>
<dbReference type="EMBL" id="CAEFZW010000001">
    <property type="protein sequence ID" value="CAB4252111.1"/>
    <property type="molecule type" value="Genomic_DNA"/>
</dbReference>
<dbReference type="PANTHER" id="PTHR13018:SF20">
    <property type="entry name" value="SPORULATION-SPECIFIC PROTEIN 75"/>
    <property type="match status" value="1"/>
</dbReference>
<protein>
    <submittedName>
        <fullName evidence="11">Uncharacterized protein</fullName>
    </submittedName>
</protein>
<comment type="similarity">
    <text evidence="2">Belongs to the CSC1 (TC 1.A.17) family.</text>
</comment>
<reference evidence="11 12" key="1">
    <citation type="submission" date="2020-05" db="EMBL/GenBank/DDBJ databases">
        <authorList>
            <person name="Casaregola S."/>
            <person name="Devillers H."/>
            <person name="Grondin C."/>
        </authorList>
    </citation>
    <scope>NUCLEOTIDE SEQUENCE [LARGE SCALE GENOMIC DNA]</scope>
    <source>
        <strain evidence="11 12">CLIB 1767</strain>
    </source>
</reference>
<evidence type="ECO:0000259" key="10">
    <source>
        <dbReference type="Pfam" id="PF13967"/>
    </source>
</evidence>
<feature type="transmembrane region" description="Helical" evidence="8">
    <location>
        <begin position="120"/>
        <end position="140"/>
    </location>
</feature>
<feature type="transmembrane region" description="Helical" evidence="8">
    <location>
        <begin position="655"/>
        <end position="675"/>
    </location>
</feature>
<evidence type="ECO:0000259" key="9">
    <source>
        <dbReference type="Pfam" id="PF02714"/>
    </source>
</evidence>
<dbReference type="InterPro" id="IPR045122">
    <property type="entry name" value="Csc1-like"/>
</dbReference>
<keyword evidence="5 8" id="KW-1133">Transmembrane helix</keyword>
<keyword evidence="3" id="KW-0813">Transport</keyword>